<sequence>MSYTINKTDGTIITTVEDGTIDNTSTDITLIGKNYSGYGEIINENFVKLLENYSYAQPPGAPIQGQLWWNALNKKMHVHNGTSWRPIYNVNASSDAPVDVDLGDMWWDTNHDQLKMFNGTDYVTVGPENSKTTGVSGAKVEAIFDNYGVRHVIVRMYVQDTTVAIISKDSAFTPSPGIIGFNVIIPGVNLASSNTVAGIQVTGTSSHASTLGGDRTANFLRNDINATTSGSVWIRNNDGLTIGTNSDFTAKVSSGTVSLRNQIANGDFNIQINSNGSLITALNVDGSTGALLPGVTNALDLGSQSASWANVYANNFNGTRADLAERYAADAEYTPGTVVKLGGTAEITAERRDCSTEVFGIISTAPAYLMNSASGSDTTHPPVVMSGRVPVRVIGKVQKFQRLVSAGNGCARAALQADITPFGIIGRALEDKETTGEGLIEAVVRISL</sequence>
<name>A0A6J5LAD1_9CAUD</name>
<protein>
    <submittedName>
        <fullName evidence="1">Uncharacterized protein</fullName>
    </submittedName>
</protein>
<dbReference type="EMBL" id="LR796237">
    <property type="protein sequence ID" value="CAB4130342.1"/>
    <property type="molecule type" value="Genomic_DNA"/>
</dbReference>
<evidence type="ECO:0000313" key="1">
    <source>
        <dbReference type="EMBL" id="CAB4130342.1"/>
    </source>
</evidence>
<proteinExistence type="predicted"/>
<reference evidence="1" key="1">
    <citation type="submission" date="2020-04" db="EMBL/GenBank/DDBJ databases">
        <authorList>
            <person name="Chiriac C."/>
            <person name="Salcher M."/>
            <person name="Ghai R."/>
            <person name="Kavagutti S V."/>
        </authorList>
    </citation>
    <scope>NUCLEOTIDE SEQUENCE</scope>
</reference>
<gene>
    <name evidence="1" type="ORF">UFOVP116_392</name>
</gene>
<organism evidence="1">
    <name type="scientific">uncultured Caudovirales phage</name>
    <dbReference type="NCBI Taxonomy" id="2100421"/>
    <lineage>
        <taxon>Viruses</taxon>
        <taxon>Duplodnaviria</taxon>
        <taxon>Heunggongvirae</taxon>
        <taxon>Uroviricota</taxon>
        <taxon>Caudoviricetes</taxon>
        <taxon>Peduoviridae</taxon>
        <taxon>Maltschvirus</taxon>
        <taxon>Maltschvirus maltsch</taxon>
    </lineage>
</organism>
<accession>A0A6J5LAD1</accession>
<dbReference type="Gene3D" id="2.40.300.10">
    <property type="entry name" value="Head decoration protein D"/>
    <property type="match status" value="1"/>
</dbReference>